<keyword evidence="7" id="KW-1185">Reference proteome</keyword>
<keyword evidence="4" id="KW-0067">ATP-binding</keyword>
<dbReference type="PANTHER" id="PTHR45626">
    <property type="entry name" value="TRANSCRIPTION TERMINATION FACTOR 2-RELATED"/>
    <property type="match status" value="1"/>
</dbReference>
<dbReference type="OrthoDB" id="448448at2759"/>
<dbReference type="Proteomes" id="UP000054560">
    <property type="component" value="Unassembled WGS sequence"/>
</dbReference>
<gene>
    <name evidence="6" type="ORF">SARC_13630</name>
</gene>
<dbReference type="InterPro" id="IPR027417">
    <property type="entry name" value="P-loop_NTPase"/>
</dbReference>
<feature type="non-terminal residue" evidence="6">
    <location>
        <position position="1"/>
    </location>
</feature>
<dbReference type="InterPro" id="IPR000330">
    <property type="entry name" value="SNF2_N"/>
</dbReference>
<evidence type="ECO:0000256" key="1">
    <source>
        <dbReference type="ARBA" id="ARBA00022741"/>
    </source>
</evidence>
<evidence type="ECO:0000259" key="5">
    <source>
        <dbReference type="Pfam" id="PF00176"/>
    </source>
</evidence>
<dbReference type="GO" id="GO:0004386">
    <property type="term" value="F:helicase activity"/>
    <property type="evidence" value="ECO:0007669"/>
    <property type="project" value="UniProtKB-KW"/>
</dbReference>
<evidence type="ECO:0000256" key="3">
    <source>
        <dbReference type="ARBA" id="ARBA00022806"/>
    </source>
</evidence>
<dbReference type="eggNOG" id="KOG1001">
    <property type="taxonomic scope" value="Eukaryota"/>
</dbReference>
<protein>
    <recommendedName>
        <fullName evidence="5">SNF2 N-terminal domain-containing protein</fullName>
    </recommendedName>
</protein>
<name>A0A0L0FAN8_9EUKA</name>
<dbReference type="STRING" id="667725.A0A0L0FAN8"/>
<keyword evidence="2" id="KW-0378">Hydrolase</keyword>
<evidence type="ECO:0000313" key="6">
    <source>
        <dbReference type="EMBL" id="KNC73814.1"/>
    </source>
</evidence>
<dbReference type="InterPro" id="IPR050628">
    <property type="entry name" value="SNF2_RAD54_helicase_TF"/>
</dbReference>
<evidence type="ECO:0000313" key="7">
    <source>
        <dbReference type="Proteomes" id="UP000054560"/>
    </source>
</evidence>
<feature type="domain" description="SNF2 N-terminal" evidence="5">
    <location>
        <begin position="4"/>
        <end position="77"/>
    </location>
</feature>
<feature type="non-terminal residue" evidence="6">
    <location>
        <position position="84"/>
    </location>
</feature>
<dbReference type="GO" id="GO:0016787">
    <property type="term" value="F:hydrolase activity"/>
    <property type="evidence" value="ECO:0007669"/>
    <property type="project" value="UniProtKB-KW"/>
</dbReference>
<dbReference type="Gene3D" id="3.40.50.10810">
    <property type="entry name" value="Tandem AAA-ATPase domain"/>
    <property type="match status" value="1"/>
</dbReference>
<sequence>PFTKCGERKTTLIICPASVVNNWQTQLATHIHPSIVKRLKVYTYHGNDRMRDVENLKRFDIIITTYATLAADLKHLPDAQDGRT</sequence>
<dbReference type="AlphaFoldDB" id="A0A0L0FAN8"/>
<dbReference type="GeneID" id="25914134"/>
<dbReference type="GO" id="GO:0006281">
    <property type="term" value="P:DNA repair"/>
    <property type="evidence" value="ECO:0007669"/>
    <property type="project" value="TreeGrafter"/>
</dbReference>
<dbReference type="InterPro" id="IPR038718">
    <property type="entry name" value="SNF2-like_sf"/>
</dbReference>
<dbReference type="Pfam" id="PF00176">
    <property type="entry name" value="SNF2-rel_dom"/>
    <property type="match status" value="1"/>
</dbReference>
<dbReference type="SUPFAM" id="SSF52540">
    <property type="entry name" value="P-loop containing nucleoside triphosphate hydrolases"/>
    <property type="match status" value="1"/>
</dbReference>
<evidence type="ECO:0000256" key="4">
    <source>
        <dbReference type="ARBA" id="ARBA00022840"/>
    </source>
</evidence>
<dbReference type="EMBL" id="KQ245116">
    <property type="protein sequence ID" value="KNC73814.1"/>
    <property type="molecule type" value="Genomic_DNA"/>
</dbReference>
<dbReference type="PANTHER" id="PTHR45626:SF17">
    <property type="entry name" value="HELICASE-LIKE TRANSCRIPTION FACTOR"/>
    <property type="match status" value="1"/>
</dbReference>
<dbReference type="GO" id="GO:0008094">
    <property type="term" value="F:ATP-dependent activity, acting on DNA"/>
    <property type="evidence" value="ECO:0007669"/>
    <property type="project" value="TreeGrafter"/>
</dbReference>
<dbReference type="GO" id="GO:0005634">
    <property type="term" value="C:nucleus"/>
    <property type="evidence" value="ECO:0007669"/>
    <property type="project" value="TreeGrafter"/>
</dbReference>
<keyword evidence="1" id="KW-0547">Nucleotide-binding</keyword>
<organism evidence="6 7">
    <name type="scientific">Sphaeroforma arctica JP610</name>
    <dbReference type="NCBI Taxonomy" id="667725"/>
    <lineage>
        <taxon>Eukaryota</taxon>
        <taxon>Ichthyosporea</taxon>
        <taxon>Ichthyophonida</taxon>
        <taxon>Sphaeroforma</taxon>
    </lineage>
</organism>
<dbReference type="RefSeq" id="XP_014147716.1">
    <property type="nucleotide sequence ID" value="XM_014292241.1"/>
</dbReference>
<keyword evidence="3" id="KW-0347">Helicase</keyword>
<evidence type="ECO:0000256" key="2">
    <source>
        <dbReference type="ARBA" id="ARBA00022801"/>
    </source>
</evidence>
<proteinExistence type="predicted"/>
<dbReference type="GO" id="GO:0005524">
    <property type="term" value="F:ATP binding"/>
    <property type="evidence" value="ECO:0007669"/>
    <property type="project" value="UniProtKB-KW"/>
</dbReference>
<reference evidence="6 7" key="1">
    <citation type="submission" date="2011-02" db="EMBL/GenBank/DDBJ databases">
        <title>The Genome Sequence of Sphaeroforma arctica JP610.</title>
        <authorList>
            <consortium name="The Broad Institute Genome Sequencing Platform"/>
            <person name="Russ C."/>
            <person name="Cuomo C."/>
            <person name="Young S.K."/>
            <person name="Zeng Q."/>
            <person name="Gargeya S."/>
            <person name="Alvarado L."/>
            <person name="Berlin A."/>
            <person name="Chapman S.B."/>
            <person name="Chen Z."/>
            <person name="Freedman E."/>
            <person name="Gellesch M."/>
            <person name="Goldberg J."/>
            <person name="Griggs A."/>
            <person name="Gujja S."/>
            <person name="Heilman E."/>
            <person name="Heiman D."/>
            <person name="Howarth C."/>
            <person name="Mehta T."/>
            <person name="Neiman D."/>
            <person name="Pearson M."/>
            <person name="Roberts A."/>
            <person name="Saif S."/>
            <person name="Shea T."/>
            <person name="Shenoy N."/>
            <person name="Sisk P."/>
            <person name="Stolte C."/>
            <person name="Sykes S."/>
            <person name="White J."/>
            <person name="Yandava C."/>
            <person name="Burger G."/>
            <person name="Gray M.W."/>
            <person name="Holland P.W.H."/>
            <person name="King N."/>
            <person name="Lang F.B.F."/>
            <person name="Roger A.J."/>
            <person name="Ruiz-Trillo I."/>
            <person name="Haas B."/>
            <person name="Nusbaum C."/>
            <person name="Birren B."/>
        </authorList>
    </citation>
    <scope>NUCLEOTIDE SEQUENCE [LARGE SCALE GENOMIC DNA]</scope>
    <source>
        <strain evidence="6 7">JP610</strain>
    </source>
</reference>
<accession>A0A0L0FAN8</accession>